<keyword evidence="4 7" id="KW-0732">Signal</keyword>
<evidence type="ECO:0000256" key="2">
    <source>
        <dbReference type="ARBA" id="ARBA00005382"/>
    </source>
</evidence>
<accession>A0AAW0UY03</accession>
<dbReference type="Pfam" id="PF02055">
    <property type="entry name" value="Glyco_hydro_30"/>
    <property type="match status" value="1"/>
</dbReference>
<comment type="caution">
    <text evidence="9">The sequence shown here is derived from an EMBL/GenBank/DDBJ whole genome shotgun (WGS) entry which is preliminary data.</text>
</comment>
<dbReference type="InterPro" id="IPR001139">
    <property type="entry name" value="Glyco_hydro_30"/>
</dbReference>
<organism evidence="9 10">
    <name type="scientific">Scylla paramamosain</name>
    <name type="common">Mud crab</name>
    <dbReference type="NCBI Taxonomy" id="85552"/>
    <lineage>
        <taxon>Eukaryota</taxon>
        <taxon>Metazoa</taxon>
        <taxon>Ecdysozoa</taxon>
        <taxon>Arthropoda</taxon>
        <taxon>Crustacea</taxon>
        <taxon>Multicrustacea</taxon>
        <taxon>Malacostraca</taxon>
        <taxon>Eumalacostraca</taxon>
        <taxon>Eucarida</taxon>
        <taxon>Decapoda</taxon>
        <taxon>Pleocyemata</taxon>
        <taxon>Brachyura</taxon>
        <taxon>Eubrachyura</taxon>
        <taxon>Portunoidea</taxon>
        <taxon>Portunidae</taxon>
        <taxon>Portuninae</taxon>
        <taxon>Scylla</taxon>
    </lineage>
</organism>
<dbReference type="EC" id="3.2.1.45" evidence="3 6"/>
<evidence type="ECO:0000256" key="1">
    <source>
        <dbReference type="ARBA" id="ARBA00001013"/>
    </source>
</evidence>
<reference evidence="9 10" key="1">
    <citation type="submission" date="2023-03" db="EMBL/GenBank/DDBJ databases">
        <title>High-quality genome of Scylla paramamosain provides insights in environmental adaptation.</title>
        <authorList>
            <person name="Zhang L."/>
        </authorList>
    </citation>
    <scope>NUCLEOTIDE SEQUENCE [LARGE SCALE GENOMIC DNA]</scope>
    <source>
        <strain evidence="9">LZ_2023a</strain>
        <tissue evidence="9">Muscle</tissue>
    </source>
</reference>
<dbReference type="SUPFAM" id="SSF51011">
    <property type="entry name" value="Glycosyl hydrolase domain"/>
    <property type="match status" value="1"/>
</dbReference>
<dbReference type="GO" id="GO:0016020">
    <property type="term" value="C:membrane"/>
    <property type="evidence" value="ECO:0007669"/>
    <property type="project" value="GOC"/>
</dbReference>
<gene>
    <name evidence="9" type="ORF">O3P69_001480</name>
</gene>
<feature type="signal peptide" evidence="7">
    <location>
        <begin position="1"/>
        <end position="23"/>
    </location>
</feature>
<evidence type="ECO:0000313" key="9">
    <source>
        <dbReference type="EMBL" id="KAK8404905.1"/>
    </source>
</evidence>
<name>A0AAW0UY03_SCYPA</name>
<dbReference type="PANTHER" id="PTHR11069:SF23">
    <property type="entry name" value="LYSOSOMAL ACID GLUCOSYLCERAMIDASE"/>
    <property type="match status" value="1"/>
</dbReference>
<sequence>MWWKEGICLILYLFSQVTLMCHGLKGECQGRDYGHGSIVCVCDTSHCDTLPHITPPILPSAFIISTNKAGRRWEVTSDNFIDLFSDSTFSDVLSDGELEEEEEEEEEVVVVKVEHGEGYQKIIGFGGAFTDAAGLNILSLPPELQDTVLRAYYSPEGLEYTMGRVPVGGTDFSTHPYTYDDLPPGQTDPLLTKFALAKEDLKVKIPLIQKALAMSPVPIKLFGSAWGAPGWMKDSGKIAGKGKVLLKYYKTWAQYYVR</sequence>
<keyword evidence="6" id="KW-0326">Glycosidase</keyword>
<evidence type="ECO:0000256" key="7">
    <source>
        <dbReference type="SAM" id="SignalP"/>
    </source>
</evidence>
<keyword evidence="6" id="KW-0443">Lipid metabolism</keyword>
<dbReference type="Proteomes" id="UP001487740">
    <property type="component" value="Unassembled WGS sequence"/>
</dbReference>
<dbReference type="InterPro" id="IPR033453">
    <property type="entry name" value="Glyco_hydro_30_TIM-barrel"/>
</dbReference>
<feature type="domain" description="Glycosyl hydrolase family 30 TIM-barrel" evidence="8">
    <location>
        <begin position="122"/>
        <end position="258"/>
    </location>
</feature>
<keyword evidence="5 6" id="KW-0378">Hydrolase</keyword>
<comment type="similarity">
    <text evidence="2 6">Belongs to the glycosyl hydrolase 30 family.</text>
</comment>
<dbReference type="InterPro" id="IPR017853">
    <property type="entry name" value="GH"/>
</dbReference>
<evidence type="ECO:0000256" key="5">
    <source>
        <dbReference type="ARBA" id="ARBA00022801"/>
    </source>
</evidence>
<dbReference type="EMBL" id="JARAKH010000003">
    <property type="protein sequence ID" value="KAK8404905.1"/>
    <property type="molecule type" value="Genomic_DNA"/>
</dbReference>
<proteinExistence type="inferred from homology"/>
<keyword evidence="10" id="KW-1185">Reference proteome</keyword>
<protein>
    <recommendedName>
        <fullName evidence="3 6">Glucosylceramidase</fullName>
        <ecNumber evidence="3 6">3.2.1.45</ecNumber>
    </recommendedName>
</protein>
<dbReference type="GO" id="GO:0004348">
    <property type="term" value="F:glucosylceramidase activity"/>
    <property type="evidence" value="ECO:0007669"/>
    <property type="project" value="UniProtKB-EC"/>
</dbReference>
<dbReference type="SUPFAM" id="SSF51445">
    <property type="entry name" value="(Trans)glycosidases"/>
    <property type="match status" value="1"/>
</dbReference>
<evidence type="ECO:0000256" key="6">
    <source>
        <dbReference type="RuleBase" id="RU361188"/>
    </source>
</evidence>
<evidence type="ECO:0000256" key="3">
    <source>
        <dbReference type="ARBA" id="ARBA00012658"/>
    </source>
</evidence>
<dbReference type="GO" id="GO:0006680">
    <property type="term" value="P:glucosylceramide catabolic process"/>
    <property type="evidence" value="ECO:0007669"/>
    <property type="project" value="TreeGrafter"/>
</dbReference>
<dbReference type="Gene3D" id="3.20.20.80">
    <property type="entry name" value="Glycosidases"/>
    <property type="match status" value="1"/>
</dbReference>
<keyword evidence="6" id="KW-0746">Sphingolipid metabolism</keyword>
<dbReference type="AlphaFoldDB" id="A0AAW0UY03"/>
<evidence type="ECO:0000259" key="8">
    <source>
        <dbReference type="Pfam" id="PF02055"/>
    </source>
</evidence>
<evidence type="ECO:0000256" key="4">
    <source>
        <dbReference type="ARBA" id="ARBA00022729"/>
    </source>
</evidence>
<comment type="catalytic activity">
    <reaction evidence="1">
        <text>a beta-D-glucosyl-(1&lt;-&gt;1')-N-acylsphing-4-enine + H2O = an N-acylsphing-4-enine + D-glucose</text>
        <dbReference type="Rhea" id="RHEA:13269"/>
        <dbReference type="ChEBI" id="CHEBI:4167"/>
        <dbReference type="ChEBI" id="CHEBI:15377"/>
        <dbReference type="ChEBI" id="CHEBI:22801"/>
        <dbReference type="ChEBI" id="CHEBI:52639"/>
        <dbReference type="EC" id="3.2.1.45"/>
    </reaction>
    <physiologicalReaction direction="left-to-right" evidence="1">
        <dbReference type="Rhea" id="RHEA:13270"/>
    </physiologicalReaction>
</comment>
<dbReference type="PANTHER" id="PTHR11069">
    <property type="entry name" value="GLUCOSYLCERAMIDASE"/>
    <property type="match status" value="1"/>
</dbReference>
<evidence type="ECO:0000313" key="10">
    <source>
        <dbReference type="Proteomes" id="UP001487740"/>
    </source>
</evidence>
<feature type="chain" id="PRO_5043463447" description="Glucosylceramidase" evidence="7">
    <location>
        <begin position="24"/>
        <end position="258"/>
    </location>
</feature>